<feature type="transmembrane region" description="Helical" evidence="8">
    <location>
        <begin position="485"/>
        <end position="507"/>
    </location>
</feature>
<evidence type="ECO:0000256" key="4">
    <source>
        <dbReference type="ARBA" id="ARBA00022692"/>
    </source>
</evidence>
<dbReference type="AlphaFoldDB" id="A0A0M9GBD7"/>
<dbReference type="InterPro" id="IPR036259">
    <property type="entry name" value="MFS_trans_sf"/>
</dbReference>
<keyword evidence="10" id="KW-1185">Reference proteome</keyword>
<dbReference type="VEuPathDB" id="TriTrypDB:LpyrH10_01_7580"/>
<feature type="transmembrane region" description="Helical" evidence="8">
    <location>
        <begin position="291"/>
        <end position="313"/>
    </location>
</feature>
<dbReference type="InterPro" id="IPR004324">
    <property type="entry name" value="FBT"/>
</dbReference>
<organism evidence="9 10">
    <name type="scientific">Leptomonas pyrrhocoris</name>
    <name type="common">Firebug parasite</name>
    <dbReference type="NCBI Taxonomy" id="157538"/>
    <lineage>
        <taxon>Eukaryota</taxon>
        <taxon>Discoba</taxon>
        <taxon>Euglenozoa</taxon>
        <taxon>Kinetoplastea</taxon>
        <taxon>Metakinetoplastina</taxon>
        <taxon>Trypanosomatida</taxon>
        <taxon>Trypanosomatidae</taxon>
        <taxon>Leishmaniinae</taxon>
        <taxon>Leptomonas</taxon>
    </lineage>
</organism>
<dbReference type="PANTHER" id="PTHR31585:SF51">
    <property type="entry name" value="TRANSPORTER, PUTATIVE-RELATED"/>
    <property type="match status" value="1"/>
</dbReference>
<keyword evidence="6 8" id="KW-0472">Membrane</keyword>
<keyword evidence="4 8" id="KW-0812">Transmembrane</keyword>
<accession>A0A0M9GBD7</accession>
<feature type="transmembrane region" description="Helical" evidence="8">
    <location>
        <begin position="348"/>
        <end position="367"/>
    </location>
</feature>
<proteinExistence type="inferred from homology"/>
<feature type="compositionally biased region" description="Basic and acidic residues" evidence="7">
    <location>
        <begin position="597"/>
        <end position="614"/>
    </location>
</feature>
<comment type="subcellular location">
    <subcellularLocation>
        <location evidence="1">Membrane</location>
        <topology evidence="1">Multi-pass membrane protein</topology>
    </subcellularLocation>
</comment>
<protein>
    <submittedName>
        <fullName evidence="9">Biopterin transporter putative (BT1)</fullName>
    </submittedName>
</protein>
<evidence type="ECO:0000313" key="10">
    <source>
        <dbReference type="Proteomes" id="UP000037923"/>
    </source>
</evidence>
<evidence type="ECO:0000313" key="9">
    <source>
        <dbReference type="EMBL" id="KPA86656.1"/>
    </source>
</evidence>
<dbReference type="GeneID" id="26901055"/>
<feature type="transmembrane region" description="Helical" evidence="8">
    <location>
        <begin position="122"/>
        <end position="142"/>
    </location>
</feature>
<gene>
    <name evidence="9" type="ORF">ABB37_00758</name>
</gene>
<reference evidence="9 10" key="1">
    <citation type="submission" date="2015-07" db="EMBL/GenBank/DDBJ databases">
        <title>High-quality genome of monoxenous trypanosomatid Leptomonas pyrrhocoris.</title>
        <authorList>
            <person name="Flegontov P."/>
            <person name="Butenko A."/>
            <person name="Firsov S."/>
            <person name="Vlcek C."/>
            <person name="Logacheva M.D."/>
            <person name="Field M."/>
            <person name="Filatov D."/>
            <person name="Flegontova O."/>
            <person name="Gerasimov E."/>
            <person name="Jackson A.P."/>
            <person name="Kelly S."/>
            <person name="Opperdoes F."/>
            <person name="O'Reilly A."/>
            <person name="Votypka J."/>
            <person name="Yurchenko V."/>
            <person name="Lukes J."/>
        </authorList>
    </citation>
    <scope>NUCLEOTIDE SEQUENCE [LARGE SCALE GENOMIC DNA]</scope>
    <source>
        <strain evidence="9">H10</strain>
    </source>
</reference>
<evidence type="ECO:0000256" key="5">
    <source>
        <dbReference type="ARBA" id="ARBA00022989"/>
    </source>
</evidence>
<feature type="transmembrane region" description="Helical" evidence="8">
    <location>
        <begin position="415"/>
        <end position="435"/>
    </location>
</feature>
<feature type="region of interest" description="Disordered" evidence="7">
    <location>
        <begin position="579"/>
        <end position="614"/>
    </location>
</feature>
<evidence type="ECO:0000256" key="6">
    <source>
        <dbReference type="ARBA" id="ARBA00023136"/>
    </source>
</evidence>
<dbReference type="Pfam" id="PF03092">
    <property type="entry name" value="BT1"/>
    <property type="match status" value="1"/>
</dbReference>
<keyword evidence="3" id="KW-0813">Transport</keyword>
<dbReference type="OrthoDB" id="754047at2759"/>
<dbReference type="GO" id="GO:0016020">
    <property type="term" value="C:membrane"/>
    <property type="evidence" value="ECO:0007669"/>
    <property type="project" value="UniProtKB-SubCell"/>
</dbReference>
<feature type="transmembrane region" description="Helical" evidence="8">
    <location>
        <begin position="92"/>
        <end position="110"/>
    </location>
</feature>
<feature type="transmembrane region" description="Helical" evidence="8">
    <location>
        <begin position="154"/>
        <end position="174"/>
    </location>
</feature>
<comment type="similarity">
    <text evidence="2">Belongs to the major facilitator superfamily. Folate-biopterin transporter (TC 2.A.71) family.</text>
</comment>
<dbReference type="SUPFAM" id="SSF103473">
    <property type="entry name" value="MFS general substrate transporter"/>
    <property type="match status" value="2"/>
</dbReference>
<dbReference type="Gene3D" id="1.20.1250.20">
    <property type="entry name" value="MFS general substrate transporter like domains"/>
    <property type="match status" value="1"/>
</dbReference>
<evidence type="ECO:0000256" key="7">
    <source>
        <dbReference type="SAM" id="MobiDB-lite"/>
    </source>
</evidence>
<feature type="transmembrane region" description="Helical" evidence="8">
    <location>
        <begin position="387"/>
        <end position="408"/>
    </location>
</feature>
<feature type="transmembrane region" description="Helical" evidence="8">
    <location>
        <begin position="455"/>
        <end position="473"/>
    </location>
</feature>
<sequence>MPFLEDVPVLGLVLKAYSPRLVVSIGLERVFAKGLAHGFMRFSIQPMLTRRYGLSGAMYQRLSTLYALGWSVNSFTAIADTFALFGYTKRWYCVVCTLGCGVFGLLYGLLPAKESSAKPAAAFMFLTALFLANVDTFASAIYSRRIRRNPASGAALVSWAWGCALFGAMLAAAVQGSLTDHNVTQVGIYIAAGLLFFLSTLFIFNVFGEQPNRVARVEDAKADYIIKRREERAPGQKQHDADLDFDDKKELVKAVPEGEDEEDLAGFVEPEVDSVLWGVIEINKEVVTRNWLIIIYCCLNTAAVVATAVVTILGTRWDMMWACVAMTIAVCGFGFFMLPLIVAKAGTFIYLFNIFYLQLPGVLNTFYVAKPKCLPDGPHFNFTFYNLMNGIIGNVCSIIGISIFAHCCQNLSYRAIMGSSAIIIPLISMFDLIIVERWNMYIGIPDHATYILGEGVIYSTMNMLISMPAMLLMSRVAPRGSESMVLALLSAVARVGSSTSSSLGYLLMETIWPVVTRGQCDYDNAPWLLIAGHIVLPLFIVPLAFLLLPASRICATLDENGDEVEEVIFPDADMDVQHAEADTAASPTRAEWNGTEQRSRVSVDDRPHKSGRVE</sequence>
<feature type="transmembrane region" description="Helical" evidence="8">
    <location>
        <begin position="527"/>
        <end position="548"/>
    </location>
</feature>
<feature type="transmembrane region" description="Helical" evidence="8">
    <location>
        <begin position="65"/>
        <end position="85"/>
    </location>
</feature>
<feature type="transmembrane region" description="Helical" evidence="8">
    <location>
        <begin position="319"/>
        <end position="341"/>
    </location>
</feature>
<name>A0A0M9GBD7_LEPPY</name>
<evidence type="ECO:0000256" key="1">
    <source>
        <dbReference type="ARBA" id="ARBA00004141"/>
    </source>
</evidence>
<dbReference type="RefSeq" id="XP_015665095.1">
    <property type="nucleotide sequence ID" value="XM_015797087.1"/>
</dbReference>
<dbReference type="InterPro" id="IPR039309">
    <property type="entry name" value="BT1"/>
</dbReference>
<dbReference type="Proteomes" id="UP000037923">
    <property type="component" value="Unassembled WGS sequence"/>
</dbReference>
<dbReference type="NCBIfam" id="TIGR00788">
    <property type="entry name" value="fbt"/>
    <property type="match status" value="1"/>
</dbReference>
<dbReference type="EMBL" id="LGTL01000001">
    <property type="protein sequence ID" value="KPA86656.1"/>
    <property type="molecule type" value="Genomic_DNA"/>
</dbReference>
<evidence type="ECO:0000256" key="2">
    <source>
        <dbReference type="ARBA" id="ARBA00007015"/>
    </source>
</evidence>
<evidence type="ECO:0000256" key="3">
    <source>
        <dbReference type="ARBA" id="ARBA00022448"/>
    </source>
</evidence>
<keyword evidence="5 8" id="KW-1133">Transmembrane helix</keyword>
<comment type="caution">
    <text evidence="9">The sequence shown here is derived from an EMBL/GenBank/DDBJ whole genome shotgun (WGS) entry which is preliminary data.</text>
</comment>
<evidence type="ECO:0000256" key="8">
    <source>
        <dbReference type="SAM" id="Phobius"/>
    </source>
</evidence>
<dbReference type="PANTHER" id="PTHR31585">
    <property type="entry name" value="FOLATE-BIOPTERIN TRANSPORTER 1, CHLOROPLASTIC"/>
    <property type="match status" value="1"/>
</dbReference>
<dbReference type="OMA" id="ITQVECF"/>
<feature type="transmembrane region" description="Helical" evidence="8">
    <location>
        <begin position="186"/>
        <end position="207"/>
    </location>
</feature>